<dbReference type="AlphaFoldDB" id="A0A8H5MAC1"/>
<sequence>MSENNDSRGFKMTTHMNEPPLPFSHLQTRTSQQAQTQTPNFSFFQAISQRPKTNVGEAQPNQHHRRIFPPVNYSTPQRPKKRIERGSPSEFQDRLADGVHGPEASIQPRSEDQIQPVPQFRFLPTPKTVERFTSSRSPSEARSSYSVADPEEDLSTIVNRKLNEAKIAKAQLDDERMANANLRSEITTLKASSDDQKRRIAELEADAETERDNINSKEEQLHQLQHALDDVQSERDSQLAVIGKKDDEILAGQQKINELEENLTEADARIARVKVKAKAGFEVMSKNFDSLKKSVEHMKTRYEVAYESIPKMRDEVESLQQISSNGFKELEPYMDASGRYLFKVSETRELIEELQGERHSAQQVVQFLRDKLHDLSTQLAEANEKVAEVESRRKEEADKLSRSVDLLQTAGKKSRDIAFGSYSLSFLYGVGQRVEVVASRLSQREQEDAELLTEGLKLENQLTDANERISALSDRLGQRETEVERLKEEKQSLTAELQAQTSSLDIASDRIKGLTEENTAYQQKMQSLNHEFSTTAEKLRATEEAKGVLQTSARKDAAKISELEDNLRLSQAGVTNASSRVEEAFEKVKILETERTQLKREYNAAEEESRKIGTRLTLLQERFDSQTMTLQLAKEHSGDLQERLLLSEKAHATKLESTHGQYKTDLAVLDEQRTNLQNVVGRLRDDIRMFESSIEKLREERTVLQGSLERYRNENSRLENSAEAQAAENSTLRERVAVLQDQTFEVARLRDEITAQQGLISRQVSEIAVLHSERAKLEEDAAELREEQKVFRMEGARLKDDVTAQQGVMSRQTLEIAVLRSEKAKLEGDADELREEQQTLKMEGARLKDNITAQQGVVSKQTSEIAVLYLEKANLERDTAELKVTIEDYRQKLIKQVEEAAQKSSEALLKELTREFKKSIGNMEVQLEAARLGGGGLEKDATEAHHSGKVEELEKEITRLREIGARLKEREMNLEMRYREGDLSDSEKSFVDFLIKLSQEMHEQEMVTKENELRRRENMNCVLQQKVDKLESTLAKVLKGHGNDNVAVPGPKEKSMLDLELFMLSPLTDHEETVPNEVPFELATTTATTVAVPARLPLPSRDAPPRAKAARVVLLSPAPNLMREERIAGRAAKRARGNNSSSPAKVSIPTFAKLDEEDISDFEDEVSLATSSARLGKRHRLVSPLSAATTAIDKGAQDVQGSRPARRSRYGAKKGSDENQMPSYEKKADGNVSGSKLKSRKRR</sequence>
<dbReference type="PANTHER" id="PTHR23159:SF31">
    <property type="entry name" value="CENTROSOME-ASSOCIATED PROTEIN CEP250 ISOFORM X1"/>
    <property type="match status" value="1"/>
</dbReference>
<evidence type="ECO:0000313" key="3">
    <source>
        <dbReference type="EMBL" id="KAF5386331.1"/>
    </source>
</evidence>
<evidence type="ECO:0000313" key="4">
    <source>
        <dbReference type="Proteomes" id="UP000518752"/>
    </source>
</evidence>
<protein>
    <submittedName>
        <fullName evidence="3">Uncharacterized protein</fullName>
    </submittedName>
</protein>
<dbReference type="EMBL" id="JAACJN010000036">
    <property type="protein sequence ID" value="KAF5386331.1"/>
    <property type="molecule type" value="Genomic_DNA"/>
</dbReference>
<gene>
    <name evidence="3" type="ORF">D9757_006702</name>
</gene>
<keyword evidence="1" id="KW-0175">Coiled coil</keyword>
<feature type="compositionally biased region" description="Low complexity" evidence="2">
    <location>
        <begin position="134"/>
        <end position="146"/>
    </location>
</feature>
<evidence type="ECO:0000256" key="1">
    <source>
        <dbReference type="SAM" id="Coils"/>
    </source>
</evidence>
<feature type="compositionally biased region" description="Low complexity" evidence="2">
    <location>
        <begin position="27"/>
        <end position="36"/>
    </location>
</feature>
<dbReference type="Gene3D" id="1.10.287.1490">
    <property type="match status" value="1"/>
</dbReference>
<feature type="coiled-coil region" evidence="1">
    <location>
        <begin position="574"/>
        <end position="615"/>
    </location>
</feature>
<proteinExistence type="predicted"/>
<accession>A0A8H5MAC1</accession>
<evidence type="ECO:0000256" key="2">
    <source>
        <dbReference type="SAM" id="MobiDB-lite"/>
    </source>
</evidence>
<feature type="coiled-coil region" evidence="1">
    <location>
        <begin position="344"/>
        <end position="399"/>
    </location>
</feature>
<feature type="compositionally biased region" description="Basic and acidic residues" evidence="2">
    <location>
        <begin position="84"/>
        <end position="97"/>
    </location>
</feature>
<feature type="region of interest" description="Disordered" evidence="2">
    <location>
        <begin position="1"/>
        <end position="36"/>
    </location>
</feature>
<keyword evidence="4" id="KW-1185">Reference proteome</keyword>
<feature type="coiled-coil region" evidence="1">
    <location>
        <begin position="165"/>
        <end position="276"/>
    </location>
</feature>
<dbReference type="PANTHER" id="PTHR23159">
    <property type="entry name" value="CENTROSOMAL PROTEIN 2"/>
    <property type="match status" value="1"/>
</dbReference>
<dbReference type="OrthoDB" id="3246510at2759"/>
<feature type="coiled-coil region" evidence="1">
    <location>
        <begin position="680"/>
        <end position="742"/>
    </location>
</feature>
<dbReference type="SUPFAM" id="SSF57997">
    <property type="entry name" value="Tropomyosin"/>
    <property type="match status" value="1"/>
</dbReference>
<feature type="region of interest" description="Disordered" evidence="2">
    <location>
        <begin position="51"/>
        <end position="111"/>
    </location>
</feature>
<feature type="region of interest" description="Disordered" evidence="2">
    <location>
        <begin position="129"/>
        <end position="151"/>
    </location>
</feature>
<feature type="coiled-coil region" evidence="1">
    <location>
        <begin position="767"/>
        <end position="906"/>
    </location>
</feature>
<name>A0A8H5MAC1_9AGAR</name>
<comment type="caution">
    <text evidence="3">The sequence shown here is derived from an EMBL/GenBank/DDBJ whole genome shotgun (WGS) entry which is preliminary data.</text>
</comment>
<reference evidence="3 4" key="1">
    <citation type="journal article" date="2020" name="ISME J.">
        <title>Uncovering the hidden diversity of litter-decomposition mechanisms in mushroom-forming fungi.</title>
        <authorList>
            <person name="Floudas D."/>
            <person name="Bentzer J."/>
            <person name="Ahren D."/>
            <person name="Johansson T."/>
            <person name="Persson P."/>
            <person name="Tunlid A."/>
        </authorList>
    </citation>
    <scope>NUCLEOTIDE SEQUENCE [LARGE SCALE GENOMIC DNA]</scope>
    <source>
        <strain evidence="3 4">CBS 406.79</strain>
    </source>
</reference>
<dbReference type="Proteomes" id="UP000518752">
    <property type="component" value="Unassembled WGS sequence"/>
</dbReference>
<organism evidence="3 4">
    <name type="scientific">Collybiopsis confluens</name>
    <dbReference type="NCBI Taxonomy" id="2823264"/>
    <lineage>
        <taxon>Eukaryota</taxon>
        <taxon>Fungi</taxon>
        <taxon>Dikarya</taxon>
        <taxon>Basidiomycota</taxon>
        <taxon>Agaricomycotina</taxon>
        <taxon>Agaricomycetes</taxon>
        <taxon>Agaricomycetidae</taxon>
        <taxon>Agaricales</taxon>
        <taxon>Marasmiineae</taxon>
        <taxon>Omphalotaceae</taxon>
        <taxon>Collybiopsis</taxon>
    </lineage>
</organism>
<feature type="coiled-coil region" evidence="1">
    <location>
        <begin position="455"/>
        <end position="531"/>
    </location>
</feature>
<feature type="region of interest" description="Disordered" evidence="2">
    <location>
        <begin position="1192"/>
        <end position="1243"/>
    </location>
</feature>